<dbReference type="InterPro" id="IPR053164">
    <property type="entry name" value="IS1016-like_transposase"/>
</dbReference>
<evidence type="ECO:0000313" key="2">
    <source>
        <dbReference type="EMBL" id="QJA69326.1"/>
    </source>
</evidence>
<dbReference type="SMART" id="SM01126">
    <property type="entry name" value="DDE_Tnp_IS1595"/>
    <property type="match status" value="1"/>
</dbReference>
<evidence type="ECO:0000313" key="3">
    <source>
        <dbReference type="EMBL" id="QJA96097.1"/>
    </source>
</evidence>
<reference evidence="2" key="1">
    <citation type="submission" date="2020-03" db="EMBL/GenBank/DDBJ databases">
        <title>The deep terrestrial virosphere.</title>
        <authorList>
            <person name="Holmfeldt K."/>
            <person name="Nilsson E."/>
            <person name="Simone D."/>
            <person name="Lopez-Fernandez M."/>
            <person name="Wu X."/>
            <person name="de Brujin I."/>
            <person name="Lundin D."/>
            <person name="Andersson A."/>
            <person name="Bertilsson S."/>
            <person name="Dopson M."/>
        </authorList>
    </citation>
    <scope>NUCLEOTIDE SEQUENCE</scope>
    <source>
        <strain evidence="2">MM415A04731</strain>
        <strain evidence="3">MM415B04938</strain>
    </source>
</reference>
<dbReference type="InterPro" id="IPR024445">
    <property type="entry name" value="Tnp_ISXO2-like"/>
</dbReference>
<feature type="domain" description="ISXO2-like transposase" evidence="1">
    <location>
        <begin position="133"/>
        <end position="274"/>
    </location>
</feature>
<dbReference type="AlphaFoldDB" id="A0A6M3JHJ4"/>
<name>A0A6M3JHJ4_9ZZZZ</name>
<sequence>MNKKNGTKQEVNLVNLIEKYGNEDKCRTCLEGLRWPDGVTCPRCGSQSVSRYQDKYVFDCNSCRYQFSVTAGTIFHDSHLPLWKWFLATYLMCESKKGISANQVKRALSVSYKTAWYLCHRIRNAMSDGTPSLLKGIVEVDETYVGGKTKGMGHGYKGNKTIVVGATERGGEARLQVVDDNGRKTLHQFIREHTAPNTEAIYTDEWPAYNGIADADTRHETVNHSAEEWVRGDVHTNSVEGIWSLLKRSIVGSYHKVSTKHLDSYLDELEWRFNNRENPYLFRDTLLKLIESDNLPYRDLICNNDVGST</sequence>
<dbReference type="InterPro" id="IPR024442">
    <property type="entry name" value="Transposase_Zn_ribbon"/>
</dbReference>
<dbReference type="PANTHER" id="PTHR47163:SF2">
    <property type="entry name" value="SI:DKEY-17M8.2"/>
    <property type="match status" value="1"/>
</dbReference>
<dbReference type="PANTHER" id="PTHR47163">
    <property type="entry name" value="DDE_TNP_IS1595 DOMAIN-CONTAINING PROTEIN"/>
    <property type="match status" value="1"/>
</dbReference>
<dbReference type="EMBL" id="MT143370">
    <property type="protein sequence ID" value="QJA96097.1"/>
    <property type="molecule type" value="Genomic_DNA"/>
</dbReference>
<dbReference type="NCBIfam" id="NF033547">
    <property type="entry name" value="transpos_IS1595"/>
    <property type="match status" value="1"/>
</dbReference>
<gene>
    <name evidence="2" type="ORF">MM415A04731_0006</name>
    <name evidence="3" type="ORF">MM415B04938_0006</name>
</gene>
<evidence type="ECO:0000259" key="1">
    <source>
        <dbReference type="SMART" id="SM01126"/>
    </source>
</evidence>
<dbReference type="Pfam" id="PF12762">
    <property type="entry name" value="DDE_Tnp_IS1595"/>
    <property type="match status" value="1"/>
</dbReference>
<proteinExistence type="predicted"/>
<protein>
    <submittedName>
        <fullName evidence="2">Putative transposase</fullName>
    </submittedName>
</protein>
<accession>A0A6M3JHJ4</accession>
<dbReference type="EMBL" id="MT141696">
    <property type="protein sequence ID" value="QJA69326.1"/>
    <property type="molecule type" value="Genomic_DNA"/>
</dbReference>
<organism evidence="2">
    <name type="scientific">viral metagenome</name>
    <dbReference type="NCBI Taxonomy" id="1070528"/>
    <lineage>
        <taxon>unclassified sequences</taxon>
        <taxon>metagenomes</taxon>
        <taxon>organismal metagenomes</taxon>
    </lineage>
</organism>
<dbReference type="Pfam" id="PF12760">
    <property type="entry name" value="Zn_ribbon_IS1595"/>
    <property type="match status" value="1"/>
</dbReference>